<organism evidence="1 2">
    <name type="scientific">Ignelater luminosus</name>
    <name type="common">Cucubano</name>
    <name type="synonym">Pyrophorus luminosus</name>
    <dbReference type="NCBI Taxonomy" id="2038154"/>
    <lineage>
        <taxon>Eukaryota</taxon>
        <taxon>Metazoa</taxon>
        <taxon>Ecdysozoa</taxon>
        <taxon>Arthropoda</taxon>
        <taxon>Hexapoda</taxon>
        <taxon>Insecta</taxon>
        <taxon>Pterygota</taxon>
        <taxon>Neoptera</taxon>
        <taxon>Endopterygota</taxon>
        <taxon>Coleoptera</taxon>
        <taxon>Polyphaga</taxon>
        <taxon>Elateriformia</taxon>
        <taxon>Elateroidea</taxon>
        <taxon>Elateridae</taxon>
        <taxon>Agrypninae</taxon>
        <taxon>Pyrophorini</taxon>
        <taxon>Ignelater</taxon>
    </lineage>
</organism>
<dbReference type="AlphaFoldDB" id="A0A8K0CQ15"/>
<keyword evidence="2" id="KW-1185">Reference proteome</keyword>
<accession>A0A8K0CQ15</accession>
<dbReference type="OrthoDB" id="7489787at2759"/>
<name>A0A8K0CQ15_IGNLU</name>
<comment type="caution">
    <text evidence="1">The sequence shown here is derived from an EMBL/GenBank/DDBJ whole genome shotgun (WGS) entry which is preliminary data.</text>
</comment>
<proteinExistence type="predicted"/>
<dbReference type="Proteomes" id="UP000801492">
    <property type="component" value="Unassembled WGS sequence"/>
</dbReference>
<evidence type="ECO:0000313" key="1">
    <source>
        <dbReference type="EMBL" id="KAF2891470.1"/>
    </source>
</evidence>
<reference evidence="1" key="1">
    <citation type="submission" date="2019-08" db="EMBL/GenBank/DDBJ databases">
        <title>The genome of the North American firefly Photinus pyralis.</title>
        <authorList>
            <consortium name="Photinus pyralis genome working group"/>
            <person name="Fallon T.R."/>
            <person name="Sander Lower S.E."/>
            <person name="Weng J.-K."/>
        </authorList>
    </citation>
    <scope>NUCLEOTIDE SEQUENCE</scope>
    <source>
        <strain evidence="1">TRF0915ILg1</strain>
        <tissue evidence="1">Whole body</tissue>
    </source>
</reference>
<evidence type="ECO:0000313" key="2">
    <source>
        <dbReference type="Proteomes" id="UP000801492"/>
    </source>
</evidence>
<gene>
    <name evidence="1" type="ORF">ILUMI_14703</name>
</gene>
<dbReference type="EMBL" id="VTPC01031244">
    <property type="protein sequence ID" value="KAF2891470.1"/>
    <property type="molecule type" value="Genomic_DNA"/>
</dbReference>
<protein>
    <submittedName>
        <fullName evidence="1">Uncharacterized protein</fullName>
    </submittedName>
</protein>
<sequence length="225" mass="24584">MGRSAKGKKRIKPAAANEVIGQKRSLREIKYPIQPQNVWNFDETGCSTVHKPVRVIGDIKAKQIGTATSGERRINVPMIAGVSAAGTFVSPIIIFPRVHYKEHMINNALAGTIGMATSSGWSNAELTSGRQSIFSPSNITAGFMVTVIWPFNEEVSGDHEFLTMDMTNRPYNVEPAKPQSSEALQLGQDIGYESRSEIPSTSVALRQAVSVTPEQICPFPKKLQN</sequence>